<dbReference type="Proteomes" id="UP000593567">
    <property type="component" value="Unassembled WGS sequence"/>
</dbReference>
<feature type="binding site" description="axial binding residue" evidence="4">
    <location>
        <position position="471"/>
    </location>
    <ligand>
        <name>heme b</name>
        <dbReference type="ChEBI" id="CHEBI:60344"/>
    </ligand>
    <ligandPart>
        <name>Fe</name>
        <dbReference type="ChEBI" id="CHEBI:18248"/>
    </ligandPart>
</feature>
<dbReference type="InterPro" id="IPR037120">
    <property type="entry name" value="Haem_peroxidase_sf_animal"/>
</dbReference>
<dbReference type="InterPro" id="IPR010255">
    <property type="entry name" value="Haem_peroxidase_sf"/>
</dbReference>
<dbReference type="OrthoDB" id="6160029at2759"/>
<keyword evidence="4" id="KW-0479">Metal-binding</keyword>
<dbReference type="InterPro" id="IPR019791">
    <property type="entry name" value="Haem_peroxidase_animal"/>
</dbReference>
<keyword evidence="2" id="KW-0964">Secreted</keyword>
<evidence type="ECO:0000256" key="5">
    <source>
        <dbReference type="SAM" id="MobiDB-lite"/>
    </source>
</evidence>
<dbReference type="GO" id="GO:0004601">
    <property type="term" value="F:peroxidase activity"/>
    <property type="evidence" value="ECO:0007669"/>
    <property type="project" value="InterPro"/>
</dbReference>
<dbReference type="Gene3D" id="1.10.640.10">
    <property type="entry name" value="Haem peroxidase domain superfamily, animal type"/>
    <property type="match status" value="1"/>
</dbReference>
<organism evidence="6 7">
    <name type="scientific">Bugula neritina</name>
    <name type="common">Brown bryozoan</name>
    <name type="synonym">Sertularia neritina</name>
    <dbReference type="NCBI Taxonomy" id="10212"/>
    <lineage>
        <taxon>Eukaryota</taxon>
        <taxon>Metazoa</taxon>
        <taxon>Spiralia</taxon>
        <taxon>Lophotrochozoa</taxon>
        <taxon>Bryozoa</taxon>
        <taxon>Gymnolaemata</taxon>
        <taxon>Cheilostomatida</taxon>
        <taxon>Flustrina</taxon>
        <taxon>Buguloidea</taxon>
        <taxon>Bugulidae</taxon>
        <taxon>Bugula</taxon>
    </lineage>
</organism>
<evidence type="ECO:0008006" key="8">
    <source>
        <dbReference type="Google" id="ProtNLM"/>
    </source>
</evidence>
<comment type="subcellular location">
    <subcellularLocation>
        <location evidence="1">Secreted</location>
    </subcellularLocation>
</comment>
<proteinExistence type="predicted"/>
<evidence type="ECO:0000256" key="3">
    <source>
        <dbReference type="ARBA" id="ARBA00023180"/>
    </source>
</evidence>
<keyword evidence="4" id="KW-0349">Heme</keyword>
<dbReference type="GO" id="GO:0046872">
    <property type="term" value="F:metal ion binding"/>
    <property type="evidence" value="ECO:0007669"/>
    <property type="project" value="UniProtKB-KW"/>
</dbReference>
<dbReference type="Pfam" id="PF03098">
    <property type="entry name" value="An_peroxidase"/>
    <property type="match status" value="1"/>
</dbReference>
<evidence type="ECO:0000256" key="2">
    <source>
        <dbReference type="ARBA" id="ARBA00022525"/>
    </source>
</evidence>
<dbReference type="AlphaFoldDB" id="A0A7J7J5T8"/>
<dbReference type="SUPFAM" id="SSF48113">
    <property type="entry name" value="Heme-dependent peroxidases"/>
    <property type="match status" value="1"/>
</dbReference>
<feature type="region of interest" description="Disordered" evidence="5">
    <location>
        <begin position="79"/>
        <end position="107"/>
    </location>
</feature>
<name>A0A7J7J5T8_BUGNE</name>
<protein>
    <recommendedName>
        <fullName evidence="8">PXDN</fullName>
    </recommendedName>
</protein>
<keyword evidence="3" id="KW-0325">Glycoprotein</keyword>
<dbReference type="GO" id="GO:0005576">
    <property type="term" value="C:extracellular region"/>
    <property type="evidence" value="ECO:0007669"/>
    <property type="project" value="UniProtKB-SubCell"/>
</dbReference>
<dbReference type="PROSITE" id="PS50292">
    <property type="entry name" value="PEROXIDASE_3"/>
    <property type="match status" value="1"/>
</dbReference>
<sequence length="680" mass="74739">MELSRSQTLFISLAVSCVNSQGDADILKLADQRVASNQGNSGQLNRIFSQSPGPTEFFTAEEANTAAVEINKAVARSNDGAVGRAGPPGSNGNSNSNSNSNSINGNGNRGIPGFVPLKRCIYATANSKACSSTYREPTGRCTATATGRKTWGMAGTPFTRILSPKYEDAFGKRRVTELFSGNPLKSPRLISTTVTTTNVVLNFEGISAHTMQWGQFIAHEFTQLAEAAPNTACCADQIADTVYGRGATSAQIDSIRDLVKRFRGDICQQIEMPLDPVYKEPICMNHVRSKSAPEHNCVGGPRQQMNAITHVFDASNVYGSSQAEQNRLRDSSGGRLKTQTVKGISLPPQDTRGCPDNKKQSNRCPFLGGDSRINTTPNLISAHAAFVNKHNQIAKGLATQNPQWDNEKLFQETRKIISAIQSNIHFYEYLPIILGSATMSKYRLSSYAGYDRNTNPSILNELAGAAFRFGHSTIDGFITMVKDSGPSQFIDLKDNFFNSDLIYKDGVKQCAKGLSTDRPWNVDRNFPSQMRDFLFDSKLDITSLNINRGRDHGFRSYVDYRKHYGLLVPQSWKDLEKTHPKVVVDQLKTVYTSVKDVELYIAGVTENPLPGALVGELFANIIGDGFSRSKKGDRFYFESSQSGLTAAQVASIKRYTYAQVLCEGLSMDKIVNKVFFRNGQ</sequence>
<accession>A0A7J7J5T8</accession>
<evidence type="ECO:0000256" key="1">
    <source>
        <dbReference type="ARBA" id="ARBA00004613"/>
    </source>
</evidence>
<dbReference type="PRINTS" id="PR00457">
    <property type="entry name" value="ANPEROXIDASE"/>
</dbReference>
<dbReference type="PANTHER" id="PTHR11475">
    <property type="entry name" value="OXIDASE/PEROXIDASE"/>
    <property type="match status" value="1"/>
</dbReference>
<dbReference type="GO" id="GO:0020037">
    <property type="term" value="F:heme binding"/>
    <property type="evidence" value="ECO:0007669"/>
    <property type="project" value="InterPro"/>
</dbReference>
<reference evidence="6" key="1">
    <citation type="submission" date="2020-06" db="EMBL/GenBank/DDBJ databases">
        <title>Draft genome of Bugula neritina, a colonial animal packing powerful symbionts and potential medicines.</title>
        <authorList>
            <person name="Rayko M."/>
        </authorList>
    </citation>
    <scope>NUCLEOTIDE SEQUENCE [LARGE SCALE GENOMIC DNA]</scope>
    <source>
        <strain evidence="6">Kwan_BN1</strain>
    </source>
</reference>
<keyword evidence="7" id="KW-1185">Reference proteome</keyword>
<dbReference type="PANTHER" id="PTHR11475:SF4">
    <property type="entry name" value="CHORION PEROXIDASE"/>
    <property type="match status" value="1"/>
</dbReference>
<feature type="region of interest" description="Disordered" evidence="5">
    <location>
        <begin position="344"/>
        <end position="365"/>
    </location>
</feature>
<comment type="caution">
    <text evidence="6">The sequence shown here is derived from an EMBL/GenBank/DDBJ whole genome shotgun (WGS) entry which is preliminary data.</text>
</comment>
<dbReference type="PROSITE" id="PS51257">
    <property type="entry name" value="PROKAR_LIPOPROTEIN"/>
    <property type="match status" value="1"/>
</dbReference>
<dbReference type="GO" id="GO:0006979">
    <property type="term" value="P:response to oxidative stress"/>
    <property type="evidence" value="ECO:0007669"/>
    <property type="project" value="InterPro"/>
</dbReference>
<dbReference type="EMBL" id="VXIV02003015">
    <property type="protein sequence ID" value="KAF6021532.1"/>
    <property type="molecule type" value="Genomic_DNA"/>
</dbReference>
<dbReference type="CDD" id="cd09823">
    <property type="entry name" value="peroxinectin_like"/>
    <property type="match status" value="1"/>
</dbReference>
<evidence type="ECO:0000313" key="7">
    <source>
        <dbReference type="Proteomes" id="UP000593567"/>
    </source>
</evidence>
<keyword evidence="4" id="KW-0408">Iron</keyword>
<evidence type="ECO:0000256" key="4">
    <source>
        <dbReference type="PIRSR" id="PIRSR619791-2"/>
    </source>
</evidence>
<gene>
    <name evidence="6" type="ORF">EB796_020166</name>
</gene>
<feature type="compositionally biased region" description="Low complexity" evidence="5">
    <location>
        <begin position="87"/>
        <end position="107"/>
    </location>
</feature>
<evidence type="ECO:0000313" key="6">
    <source>
        <dbReference type="EMBL" id="KAF6021532.1"/>
    </source>
</evidence>